<dbReference type="RefSeq" id="XP_016765119.1">
    <property type="nucleotide sequence ID" value="XM_016900536.1"/>
</dbReference>
<protein>
    <submittedName>
        <fullName evidence="2">Uncharacterized protein</fullName>
    </submittedName>
</protein>
<accession>N1QM83</accession>
<keyword evidence="3" id="KW-1185">Reference proteome</keyword>
<evidence type="ECO:0000256" key="1">
    <source>
        <dbReference type="SAM" id="MobiDB-lite"/>
    </source>
</evidence>
<dbReference type="Proteomes" id="UP000016931">
    <property type="component" value="Unassembled WGS sequence"/>
</dbReference>
<organism evidence="2 3">
    <name type="scientific">Sphaerulina musiva (strain SO2202)</name>
    <name type="common">Poplar stem canker fungus</name>
    <name type="synonym">Septoria musiva</name>
    <dbReference type="NCBI Taxonomy" id="692275"/>
    <lineage>
        <taxon>Eukaryota</taxon>
        <taxon>Fungi</taxon>
        <taxon>Dikarya</taxon>
        <taxon>Ascomycota</taxon>
        <taxon>Pezizomycotina</taxon>
        <taxon>Dothideomycetes</taxon>
        <taxon>Dothideomycetidae</taxon>
        <taxon>Mycosphaerellales</taxon>
        <taxon>Mycosphaerellaceae</taxon>
        <taxon>Sphaerulina</taxon>
    </lineage>
</organism>
<dbReference type="OrthoDB" id="3648537at2759"/>
<proteinExistence type="predicted"/>
<dbReference type="GeneID" id="27897673"/>
<feature type="region of interest" description="Disordered" evidence="1">
    <location>
        <begin position="84"/>
        <end position="175"/>
    </location>
</feature>
<dbReference type="HOGENOM" id="CLU_1343995_0_0_1"/>
<dbReference type="EMBL" id="KB456260">
    <property type="protein sequence ID" value="EMF16998.1"/>
    <property type="molecule type" value="Genomic_DNA"/>
</dbReference>
<sequence length="204" mass="22324">MINATVGMSSSAVALPRHLFLDRFAASIDRWPLEGLGGFCRGHTVVQLRSSDFPGTDGNILLPSTIDWPTCDIRLPTTVLRQKKQLRSISHKQDSDRASDPQSSLAMTATAAAIPREVRDETTNTEDTSAGKQLFKKATTGMMKGGREVALGTSRLGSLRKRSVQTQGPSRPSSRLSMFVERLNVGTGSQGREPQRCSMDFWET</sequence>
<feature type="compositionally biased region" description="Polar residues" evidence="1">
    <location>
        <begin position="164"/>
        <end position="175"/>
    </location>
</feature>
<name>N1QM83_SPHMS</name>
<evidence type="ECO:0000313" key="2">
    <source>
        <dbReference type="EMBL" id="EMF16998.1"/>
    </source>
</evidence>
<gene>
    <name evidence="2" type="ORF">SEPMUDRAFT_104315</name>
</gene>
<dbReference type="AlphaFoldDB" id="N1QM83"/>
<evidence type="ECO:0000313" key="3">
    <source>
        <dbReference type="Proteomes" id="UP000016931"/>
    </source>
</evidence>
<reference evidence="2 3" key="1">
    <citation type="journal article" date="2012" name="PLoS Pathog.">
        <title>Diverse lifestyles and strategies of plant pathogenesis encoded in the genomes of eighteen Dothideomycetes fungi.</title>
        <authorList>
            <person name="Ohm R.A."/>
            <person name="Feau N."/>
            <person name="Henrissat B."/>
            <person name="Schoch C.L."/>
            <person name="Horwitz B.A."/>
            <person name="Barry K.W."/>
            <person name="Condon B.J."/>
            <person name="Copeland A.C."/>
            <person name="Dhillon B."/>
            <person name="Glaser F."/>
            <person name="Hesse C.N."/>
            <person name="Kosti I."/>
            <person name="LaButti K."/>
            <person name="Lindquist E.A."/>
            <person name="Lucas S."/>
            <person name="Salamov A.A."/>
            <person name="Bradshaw R.E."/>
            <person name="Ciuffetti L."/>
            <person name="Hamelin R.C."/>
            <person name="Kema G.H.J."/>
            <person name="Lawrence C."/>
            <person name="Scott J.A."/>
            <person name="Spatafora J.W."/>
            <person name="Turgeon B.G."/>
            <person name="de Wit P.J.G.M."/>
            <person name="Zhong S."/>
            <person name="Goodwin S.B."/>
            <person name="Grigoriev I.V."/>
        </authorList>
    </citation>
    <scope>NUCLEOTIDE SEQUENCE [LARGE SCALE GENOMIC DNA]</scope>
    <source>
        <strain evidence="2 3">SO2202</strain>
    </source>
</reference>